<organism evidence="3">
    <name type="scientific">Vecturithrix granuli</name>
    <dbReference type="NCBI Taxonomy" id="1499967"/>
    <lineage>
        <taxon>Bacteria</taxon>
        <taxon>Candidatus Moduliflexota</taxon>
        <taxon>Candidatus Vecturitrichia</taxon>
        <taxon>Candidatus Vecturitrichales</taxon>
        <taxon>Candidatus Vecturitrichaceae</taxon>
        <taxon>Candidatus Vecturithrix</taxon>
    </lineage>
</organism>
<accession>A0A081CA64</accession>
<dbReference type="SUPFAM" id="SSF52540">
    <property type="entry name" value="P-loop containing nucleoside triphosphate hydrolases"/>
    <property type="match status" value="1"/>
</dbReference>
<dbReference type="Pfam" id="PF19778">
    <property type="entry name" value="RE_endonuc"/>
    <property type="match status" value="1"/>
</dbReference>
<dbReference type="GO" id="GO:0003677">
    <property type="term" value="F:DNA binding"/>
    <property type="evidence" value="ECO:0007669"/>
    <property type="project" value="InterPro"/>
</dbReference>
<keyword evidence="4" id="KW-1185">Reference proteome</keyword>
<keyword evidence="3" id="KW-0255">Endonuclease</keyword>
<evidence type="ECO:0000313" key="4">
    <source>
        <dbReference type="Proteomes" id="UP000030661"/>
    </source>
</evidence>
<dbReference type="InterPro" id="IPR027417">
    <property type="entry name" value="P-loop_NTPase"/>
</dbReference>
<sequence length="902" mass="103273">MKLQFDGSQDYQLAAIQAIVDIFEGQPLHGGDFEISFGMEGASLSLSEKGVANRLSLTESQLLRNVRAVQEHNHLHLSQQLEPCDYADAETGEKQSIPLNFTIEMETGTGKTYVYLRTIYKLHKVYGFKKFVIVAPSVAIREGAVKNLEITHDHFQALYGCPAINFLMYDSRKLAALRNFATSNAIQVLVINIDSFTRDANIINTVRETGVKPIEYLQATHPIVIVDEPQNMETDIRKAAIHHLNPLCTLRYSATHRNLYNLVYSLNPVQAYDLGLVKQIEVDGITADGNYNAAFIRFKGVQRGKTTLKARLEIYVNDKQSVKPKTVTVDAGADLFRLSGGREIYKDGFILNSINAAEEMIEFANGMVLRTGQTRGGLTDEVMKYQIERTVKWHFEKVKKFKPSGVKVLSLFFLDKVAHYRLYTADGHAQKGKFALWFEEAFKRCANLPEYRDLLPFPVEQVHNGYFSQDKKGAFKDTTGSTKADDETYSLIMRDKERLLSLDEPLQFIFSHSALREGWDNPNVFQICTLNESQSELKKRQEIGRGLRLSVDQSGVRVQDKRLNLLTVIANETYQDFSAALQREIQEETSVDFGGRIKNARARAKIRLSKELTPENCPLFFEIWDRIKHRTRYHVQFSTAELITRTVAELRDFNKVPLTTRPMLESRTARLNYTEAGIEGALTDLSVKQSQAVRYQIPDIYAYIQSKVDITRSTIFEILKQSERYEELEINPQLFLDNVVSAIQRTLYSLMVEGLKYEQINGQVYEMTLFRYEEIETYLSSLFAVSKTEKTLFNYIAVESAIESDFARDCEADERIKFFFKLPRGFKIPTPLGNYTPDWAVIFEHDRRVYFVAETKGSLNRQLLREVERLKIECGAKHFALFQPLDVKYTIAVTTKDLYTAT</sequence>
<dbReference type="Gene3D" id="3.40.50.300">
    <property type="entry name" value="P-loop containing nucleotide triphosphate hydrolases"/>
    <property type="match status" value="2"/>
</dbReference>
<dbReference type="GO" id="GO:0005524">
    <property type="term" value="F:ATP binding"/>
    <property type="evidence" value="ECO:0007669"/>
    <property type="project" value="InterPro"/>
</dbReference>
<dbReference type="Pfam" id="PF04851">
    <property type="entry name" value="ResIII"/>
    <property type="match status" value="1"/>
</dbReference>
<feature type="domain" description="Helicase/UvrB N-terminal" evidence="1">
    <location>
        <begin position="80"/>
        <end position="256"/>
    </location>
</feature>
<keyword evidence="3" id="KW-0540">Nuclease</keyword>
<reference evidence="3" key="1">
    <citation type="journal article" date="2015" name="PeerJ">
        <title>First genomic representation of candidate bacterial phylum KSB3 points to enhanced environmental sensing as a trigger of wastewater bulking.</title>
        <authorList>
            <person name="Sekiguchi Y."/>
            <person name="Ohashi A."/>
            <person name="Parks D.H."/>
            <person name="Yamauchi T."/>
            <person name="Tyson G.W."/>
            <person name="Hugenholtz P."/>
        </authorList>
    </citation>
    <scope>NUCLEOTIDE SEQUENCE [LARGE SCALE GENOMIC DNA]</scope>
</reference>
<evidence type="ECO:0000313" key="3">
    <source>
        <dbReference type="EMBL" id="GAK61469.1"/>
    </source>
</evidence>
<dbReference type="InterPro" id="IPR045572">
    <property type="entry name" value="RE_endonuc_C"/>
</dbReference>
<name>A0A081CA64_VECG1</name>
<dbReference type="Proteomes" id="UP000030661">
    <property type="component" value="Unassembled WGS sequence"/>
</dbReference>
<dbReference type="EMBL" id="DF820479">
    <property type="protein sequence ID" value="GAK61469.1"/>
    <property type="molecule type" value="Genomic_DNA"/>
</dbReference>
<dbReference type="HOGENOM" id="CLU_011799_0_0_0"/>
<evidence type="ECO:0000259" key="1">
    <source>
        <dbReference type="Pfam" id="PF04851"/>
    </source>
</evidence>
<dbReference type="STRING" id="1499967.U27_01370"/>
<keyword evidence="3" id="KW-0378">Hydrolase</keyword>
<dbReference type="eggNOG" id="COG3587">
    <property type="taxonomic scope" value="Bacteria"/>
</dbReference>
<feature type="domain" description="Type III restriction enzyme C-terminal endonuclease" evidence="2">
    <location>
        <begin position="789"/>
        <end position="891"/>
    </location>
</feature>
<dbReference type="InterPro" id="IPR006935">
    <property type="entry name" value="Helicase/UvrB_N"/>
</dbReference>
<protein>
    <submittedName>
        <fullName evidence="3">Restriction endonuclease</fullName>
    </submittedName>
</protein>
<proteinExistence type="predicted"/>
<dbReference type="GO" id="GO:0015668">
    <property type="term" value="F:type III site-specific deoxyribonuclease activity"/>
    <property type="evidence" value="ECO:0007669"/>
    <property type="project" value="InterPro"/>
</dbReference>
<gene>
    <name evidence="3" type="ORF">U27_01370</name>
</gene>
<evidence type="ECO:0000259" key="2">
    <source>
        <dbReference type="Pfam" id="PF19778"/>
    </source>
</evidence>
<dbReference type="AlphaFoldDB" id="A0A081CA64"/>